<dbReference type="InterPro" id="IPR024932">
    <property type="entry name" value="ApbE"/>
</dbReference>
<evidence type="ECO:0000256" key="2">
    <source>
        <dbReference type="ARBA" id="ARBA00016337"/>
    </source>
</evidence>
<evidence type="ECO:0000313" key="13">
    <source>
        <dbReference type="Proteomes" id="UP000266328"/>
    </source>
</evidence>
<comment type="caution">
    <text evidence="12">The sequence shown here is derived from an EMBL/GenBank/DDBJ whole genome shotgun (WGS) entry which is preliminary data.</text>
</comment>
<dbReference type="SUPFAM" id="SSF143631">
    <property type="entry name" value="ApbE-like"/>
    <property type="match status" value="1"/>
</dbReference>
<dbReference type="OrthoDB" id="9778595at2"/>
<dbReference type="PIRSF" id="PIRSF006268">
    <property type="entry name" value="ApbE"/>
    <property type="match status" value="1"/>
</dbReference>
<sequence length="322" mass="35045">MTENMTAQSASFGMGTVITHRVFGGQTEEALQAAIGETVRLERMLSRFRSESEIGRINSSAGIRYEKVSSETFEVLSGAVEFSKCCQGSFDVTIGPLVTLWNIYEGVSEPPPRSRIEKAIPLVDYTDVAFDYHTKSVGLKKAGQSIDLGGIGKGYAADKVIDVFKKYGISSAFTNFGGNVATVGARPDGSPWRVGIQHPRQEDKLIGVVSVVNKSVVTSGDYQRYFIDSHGRRYHHILDPATGYPCETGLVSVTVVSDSSMAADALSTILFTVGMNRGIELLKSFPGTEAILIDMNLLVHVTRALRDCFQTTEGRRIDVLDN</sequence>
<comment type="similarity">
    <text evidence="10">Belongs to the ApbE family.</text>
</comment>
<dbReference type="RefSeq" id="WP_119089448.1">
    <property type="nucleotide sequence ID" value="NZ_QXIS01000033.1"/>
</dbReference>
<keyword evidence="4 10" id="KW-0808">Transferase</keyword>
<feature type="binding site" evidence="11">
    <location>
        <position position="264"/>
    </location>
    <ligand>
        <name>Mg(2+)</name>
        <dbReference type="ChEBI" id="CHEBI:18420"/>
    </ligand>
</feature>
<protein>
    <recommendedName>
        <fullName evidence="2 10">FAD:protein FMN transferase</fullName>
        <ecNumber evidence="1 10">2.7.1.180</ecNumber>
    </recommendedName>
    <alternativeName>
        <fullName evidence="8 10">Flavin transferase</fullName>
    </alternativeName>
</protein>
<gene>
    <name evidence="12" type="ORF">SMC7_06000</name>
</gene>
<feature type="binding site" evidence="11">
    <location>
        <position position="268"/>
    </location>
    <ligand>
        <name>Mg(2+)</name>
        <dbReference type="ChEBI" id="CHEBI:18420"/>
    </ligand>
</feature>
<evidence type="ECO:0000256" key="9">
    <source>
        <dbReference type="ARBA" id="ARBA00048540"/>
    </source>
</evidence>
<dbReference type="GO" id="GO:0016740">
    <property type="term" value="F:transferase activity"/>
    <property type="evidence" value="ECO:0007669"/>
    <property type="project" value="UniProtKB-UniRule"/>
</dbReference>
<evidence type="ECO:0000256" key="8">
    <source>
        <dbReference type="ARBA" id="ARBA00031306"/>
    </source>
</evidence>
<dbReference type="Gene3D" id="3.10.520.10">
    <property type="entry name" value="ApbE-like domains"/>
    <property type="match status" value="1"/>
</dbReference>
<evidence type="ECO:0000256" key="4">
    <source>
        <dbReference type="ARBA" id="ARBA00022679"/>
    </source>
</evidence>
<comment type="cofactor">
    <cofactor evidence="11">
        <name>Mg(2+)</name>
        <dbReference type="ChEBI" id="CHEBI:18420"/>
    </cofactor>
    <cofactor evidence="11">
        <name>Mn(2+)</name>
        <dbReference type="ChEBI" id="CHEBI:29035"/>
    </cofactor>
    <text evidence="11">Magnesium. Can also use manganese.</text>
</comment>
<evidence type="ECO:0000256" key="3">
    <source>
        <dbReference type="ARBA" id="ARBA00022630"/>
    </source>
</evidence>
<dbReference type="EC" id="2.7.1.180" evidence="1 10"/>
<proteinExistence type="inferred from homology"/>
<keyword evidence="5 10" id="KW-0479">Metal-binding</keyword>
<dbReference type="AlphaFoldDB" id="A0A398D3Q1"/>
<feature type="binding site" evidence="11">
    <location>
        <position position="150"/>
    </location>
    <ligand>
        <name>Mg(2+)</name>
        <dbReference type="ChEBI" id="CHEBI:18420"/>
    </ligand>
</feature>
<keyword evidence="3 10" id="KW-0285">Flavoprotein</keyword>
<accession>A0A398D3Q1</accession>
<dbReference type="PANTHER" id="PTHR30040:SF2">
    <property type="entry name" value="FAD:PROTEIN FMN TRANSFERASE"/>
    <property type="match status" value="1"/>
</dbReference>
<evidence type="ECO:0000256" key="11">
    <source>
        <dbReference type="PIRSR" id="PIRSR006268-2"/>
    </source>
</evidence>
<reference evidence="12 13" key="1">
    <citation type="submission" date="2018-09" db="EMBL/GenBank/DDBJ databases">
        <title>Discovery and Ecogenomic Context for Candidatus Cryosericales, a Global Caldiserica Order Active in Thawing Permafrost.</title>
        <authorList>
            <person name="Martinez M.A."/>
            <person name="Woodcroft B.J."/>
            <person name="Ignacio Espinoza J.C."/>
            <person name="Zayed A."/>
            <person name="Singleton C.M."/>
            <person name="Boyd J."/>
            <person name="Li Y.-F."/>
            <person name="Purvine S."/>
            <person name="Maughan H."/>
            <person name="Hodgkins S.B."/>
            <person name="Anderson D."/>
            <person name="Sederholm M."/>
            <person name="Temperton B."/>
            <person name="Saleska S.R."/>
            <person name="Tyson G.W."/>
            <person name="Rich V.I."/>
        </authorList>
    </citation>
    <scope>NUCLEOTIDE SEQUENCE [LARGE SCALE GENOMIC DNA]</scope>
    <source>
        <strain evidence="12 13">SMC7</strain>
    </source>
</reference>
<name>A0A398D3Q1_9BACT</name>
<dbReference type="GO" id="GO:0046872">
    <property type="term" value="F:metal ion binding"/>
    <property type="evidence" value="ECO:0007669"/>
    <property type="project" value="UniProtKB-UniRule"/>
</dbReference>
<evidence type="ECO:0000313" key="12">
    <source>
        <dbReference type="EMBL" id="RIE05704.1"/>
    </source>
</evidence>
<dbReference type="PANTHER" id="PTHR30040">
    <property type="entry name" value="THIAMINE BIOSYNTHESIS LIPOPROTEIN APBE"/>
    <property type="match status" value="1"/>
</dbReference>
<dbReference type="Proteomes" id="UP000266328">
    <property type="component" value="Unassembled WGS sequence"/>
</dbReference>
<keyword evidence="7 10" id="KW-0460">Magnesium</keyword>
<evidence type="ECO:0000256" key="7">
    <source>
        <dbReference type="ARBA" id="ARBA00022842"/>
    </source>
</evidence>
<keyword evidence="6 10" id="KW-0274">FAD</keyword>
<dbReference type="Pfam" id="PF02424">
    <property type="entry name" value="ApbE"/>
    <property type="match status" value="1"/>
</dbReference>
<evidence type="ECO:0000256" key="10">
    <source>
        <dbReference type="PIRNR" id="PIRNR006268"/>
    </source>
</evidence>
<organism evidence="12 13">
    <name type="scientific">Candidatus Cryosericum terrychapinii</name>
    <dbReference type="NCBI Taxonomy" id="2290919"/>
    <lineage>
        <taxon>Bacteria</taxon>
        <taxon>Pseudomonadati</taxon>
        <taxon>Caldisericota/Cryosericota group</taxon>
        <taxon>Candidatus Cryosericota</taxon>
        <taxon>Candidatus Cryosericia</taxon>
        <taxon>Candidatus Cryosericales</taxon>
        <taxon>Candidatus Cryosericaceae</taxon>
        <taxon>Candidatus Cryosericum</taxon>
    </lineage>
</organism>
<evidence type="ECO:0000256" key="5">
    <source>
        <dbReference type="ARBA" id="ARBA00022723"/>
    </source>
</evidence>
<comment type="catalytic activity">
    <reaction evidence="9 10">
        <text>L-threonyl-[protein] + FAD = FMN-L-threonyl-[protein] + AMP + H(+)</text>
        <dbReference type="Rhea" id="RHEA:36847"/>
        <dbReference type="Rhea" id="RHEA-COMP:11060"/>
        <dbReference type="Rhea" id="RHEA-COMP:11061"/>
        <dbReference type="ChEBI" id="CHEBI:15378"/>
        <dbReference type="ChEBI" id="CHEBI:30013"/>
        <dbReference type="ChEBI" id="CHEBI:57692"/>
        <dbReference type="ChEBI" id="CHEBI:74257"/>
        <dbReference type="ChEBI" id="CHEBI:456215"/>
        <dbReference type="EC" id="2.7.1.180"/>
    </reaction>
</comment>
<evidence type="ECO:0000256" key="1">
    <source>
        <dbReference type="ARBA" id="ARBA00011955"/>
    </source>
</evidence>
<evidence type="ECO:0000256" key="6">
    <source>
        <dbReference type="ARBA" id="ARBA00022827"/>
    </source>
</evidence>
<dbReference type="EMBL" id="QXIS01000033">
    <property type="protein sequence ID" value="RIE05704.1"/>
    <property type="molecule type" value="Genomic_DNA"/>
</dbReference>
<keyword evidence="13" id="KW-1185">Reference proteome</keyword>
<dbReference type="InterPro" id="IPR003374">
    <property type="entry name" value="ApbE-like_sf"/>
</dbReference>